<keyword evidence="2" id="KW-0413">Isomerase</keyword>
<comment type="caution">
    <text evidence="2">The sequence shown here is derived from an EMBL/GenBank/DDBJ whole genome shotgun (WGS) entry which is preliminary data.</text>
</comment>
<dbReference type="InterPro" id="IPR036237">
    <property type="entry name" value="Xyl_isomerase-like_sf"/>
</dbReference>
<reference evidence="2 3" key="1">
    <citation type="submission" date="2014-07" db="EMBL/GenBank/DDBJ databases">
        <title>Draft genome sequence of Thalassospira profundimaris S25-3-2.</title>
        <authorList>
            <person name="Lai Q."/>
            <person name="Shao Z."/>
        </authorList>
    </citation>
    <scope>NUCLEOTIDE SEQUENCE [LARGE SCALE GENOMIC DNA]</scope>
    <source>
        <strain evidence="2 3">S25-3-2</strain>
    </source>
</reference>
<dbReference type="OrthoDB" id="9798407at2"/>
<dbReference type="RefSeq" id="WP_114087616.1">
    <property type="nucleotide sequence ID" value="NZ_JPWH01000004.1"/>
</dbReference>
<dbReference type="InterPro" id="IPR013022">
    <property type="entry name" value="Xyl_isomerase-like_TIM-brl"/>
</dbReference>
<dbReference type="AlphaFoldDB" id="A0A367XHK2"/>
<dbReference type="SUPFAM" id="SSF51658">
    <property type="entry name" value="Xylose isomerase-like"/>
    <property type="match status" value="1"/>
</dbReference>
<dbReference type="GO" id="GO:0016853">
    <property type="term" value="F:isomerase activity"/>
    <property type="evidence" value="ECO:0007669"/>
    <property type="project" value="UniProtKB-KW"/>
</dbReference>
<protein>
    <submittedName>
        <fullName evidence="2">Xylose isomerase</fullName>
    </submittedName>
</protein>
<gene>
    <name evidence="2" type="ORF">TH25_06860</name>
</gene>
<evidence type="ECO:0000313" key="3">
    <source>
        <dbReference type="Proteomes" id="UP000252517"/>
    </source>
</evidence>
<dbReference type="PANTHER" id="PTHR12110">
    <property type="entry name" value="HYDROXYPYRUVATE ISOMERASE"/>
    <property type="match status" value="1"/>
</dbReference>
<accession>A0A367XHK2</accession>
<proteinExistence type="predicted"/>
<evidence type="ECO:0000259" key="1">
    <source>
        <dbReference type="Pfam" id="PF01261"/>
    </source>
</evidence>
<dbReference type="Gene3D" id="3.20.20.150">
    <property type="entry name" value="Divalent-metal-dependent TIM barrel enzymes"/>
    <property type="match status" value="1"/>
</dbReference>
<sequence>MTVSFQLFSARNFQPWEDVLKQLAGLGYQNVEGFGGVYEDPKAFRALMDQNGLSMPSGHFSIDMLENDFAKAADIATTLGVKTIICPFLMPDARPADKAGWVDFAHRLAAVGQKCADAGFKFAWHNHDFEFRALSDGTIPQEIILEHAPDIGWEMDVAWVVRGEADPFAWIERFGPRIWIAHLKDLAPKGECADEDGWADFGEGVMKWGELLAALKAQGQTRLFVMEHDKPADMARFARRSLQNFNQL</sequence>
<dbReference type="EMBL" id="JPWH01000004">
    <property type="protein sequence ID" value="RCK52241.1"/>
    <property type="molecule type" value="Genomic_DNA"/>
</dbReference>
<dbReference type="Pfam" id="PF01261">
    <property type="entry name" value="AP_endonuc_2"/>
    <property type="match status" value="1"/>
</dbReference>
<dbReference type="InterPro" id="IPR050312">
    <property type="entry name" value="IolE/XylAMocC-like"/>
</dbReference>
<dbReference type="Proteomes" id="UP000252517">
    <property type="component" value="Unassembled WGS sequence"/>
</dbReference>
<organism evidence="2 3">
    <name type="scientific">Thalassospira profundimaris</name>
    <dbReference type="NCBI Taxonomy" id="502049"/>
    <lineage>
        <taxon>Bacteria</taxon>
        <taxon>Pseudomonadati</taxon>
        <taxon>Pseudomonadota</taxon>
        <taxon>Alphaproteobacteria</taxon>
        <taxon>Rhodospirillales</taxon>
        <taxon>Thalassospiraceae</taxon>
        <taxon>Thalassospira</taxon>
    </lineage>
</organism>
<dbReference type="PANTHER" id="PTHR12110:SF41">
    <property type="entry name" value="INOSOSE DEHYDRATASE"/>
    <property type="match status" value="1"/>
</dbReference>
<feature type="domain" description="Xylose isomerase-like TIM barrel" evidence="1">
    <location>
        <begin position="21"/>
        <end position="242"/>
    </location>
</feature>
<evidence type="ECO:0000313" key="2">
    <source>
        <dbReference type="EMBL" id="RCK52241.1"/>
    </source>
</evidence>
<name>A0A367XHK2_9PROT</name>